<keyword evidence="3 9" id="KW-0728">SH3 domain</keyword>
<evidence type="ECO:0000313" key="11">
    <source>
        <dbReference type="EMBL" id="TNN85971.1"/>
    </source>
</evidence>
<keyword evidence="7" id="KW-0479">Metal-binding</keyword>
<evidence type="ECO:0000256" key="4">
    <source>
        <dbReference type="ARBA" id="ARBA00022475"/>
    </source>
</evidence>
<evidence type="ECO:0000256" key="8">
    <source>
        <dbReference type="ARBA" id="ARBA00023136"/>
    </source>
</evidence>
<sequence>MVMVKAEDVVNVWPMALTRYTIPVGSVDTDEEGSVFKSGAFKRNFSSPMLVNDQLSVVKEVQPSQEAVRLRVDPVYAALRFGTSLAQMSRSSFGSLSESPTRSLVPKRIDVHSIHTYVALYKFLPQEQNDLELQASSRAVFPAGERIKAASSREMKGRAHTQRDICVGKQDDGEVFLKLSSGKKRGLVPADSIEEI</sequence>
<keyword evidence="8" id="KW-0472">Membrane</keyword>
<feature type="domain" description="SH3" evidence="10">
    <location>
        <begin position="112"/>
        <end position="196"/>
    </location>
</feature>
<dbReference type="GO" id="GO:1903078">
    <property type="term" value="P:positive regulation of protein localization to plasma membrane"/>
    <property type="evidence" value="ECO:0007669"/>
    <property type="project" value="TreeGrafter"/>
</dbReference>
<dbReference type="PANTHER" id="PTHR15135">
    <property type="entry name" value="STAC"/>
    <property type="match status" value="1"/>
</dbReference>
<dbReference type="InterPro" id="IPR001452">
    <property type="entry name" value="SH3_domain"/>
</dbReference>
<dbReference type="Proteomes" id="UP000314294">
    <property type="component" value="Unassembled WGS sequence"/>
</dbReference>
<evidence type="ECO:0000256" key="9">
    <source>
        <dbReference type="PROSITE-ProRule" id="PRU00192"/>
    </source>
</evidence>
<comment type="subcellular location">
    <subcellularLocation>
        <location evidence="1">Cell membrane</location>
    </subcellularLocation>
    <subcellularLocation>
        <location evidence="2">Cytoplasm</location>
    </subcellularLocation>
</comment>
<comment type="caution">
    <text evidence="11">The sequence shown here is derived from an EMBL/GenBank/DDBJ whole genome shotgun (WGS) entry which is preliminary data.</text>
</comment>
<organism evidence="11 12">
    <name type="scientific">Liparis tanakae</name>
    <name type="common">Tanaka's snailfish</name>
    <dbReference type="NCBI Taxonomy" id="230148"/>
    <lineage>
        <taxon>Eukaryota</taxon>
        <taxon>Metazoa</taxon>
        <taxon>Chordata</taxon>
        <taxon>Craniata</taxon>
        <taxon>Vertebrata</taxon>
        <taxon>Euteleostomi</taxon>
        <taxon>Actinopterygii</taxon>
        <taxon>Neopterygii</taxon>
        <taxon>Teleostei</taxon>
        <taxon>Neoteleostei</taxon>
        <taxon>Acanthomorphata</taxon>
        <taxon>Eupercaria</taxon>
        <taxon>Perciformes</taxon>
        <taxon>Cottioidei</taxon>
        <taxon>Cottales</taxon>
        <taxon>Liparidae</taxon>
        <taxon>Liparis</taxon>
    </lineage>
</organism>
<keyword evidence="4" id="KW-1003">Cell membrane</keyword>
<dbReference type="InterPro" id="IPR039688">
    <property type="entry name" value="STAC1/2/3"/>
</dbReference>
<evidence type="ECO:0000256" key="6">
    <source>
        <dbReference type="ARBA" id="ARBA00022737"/>
    </source>
</evidence>
<dbReference type="GO" id="GO:0008270">
    <property type="term" value="F:zinc ion binding"/>
    <property type="evidence" value="ECO:0007669"/>
    <property type="project" value="UniProtKB-KW"/>
</dbReference>
<reference evidence="11 12" key="1">
    <citation type="submission" date="2019-03" db="EMBL/GenBank/DDBJ databases">
        <title>First draft genome of Liparis tanakae, snailfish: a comprehensive survey of snailfish specific genes.</title>
        <authorList>
            <person name="Kim W."/>
            <person name="Song I."/>
            <person name="Jeong J.-H."/>
            <person name="Kim D."/>
            <person name="Kim S."/>
            <person name="Ryu S."/>
            <person name="Song J.Y."/>
            <person name="Lee S.K."/>
        </authorList>
    </citation>
    <scope>NUCLEOTIDE SEQUENCE [LARGE SCALE GENOMIC DNA]</scope>
    <source>
        <tissue evidence="11">Muscle</tissue>
    </source>
</reference>
<evidence type="ECO:0000256" key="5">
    <source>
        <dbReference type="ARBA" id="ARBA00022490"/>
    </source>
</evidence>
<keyword evidence="7" id="KW-0863">Zinc-finger</keyword>
<proteinExistence type="predicted"/>
<keyword evidence="12" id="KW-1185">Reference proteome</keyword>
<gene>
    <name evidence="11" type="primary">Stac2</name>
    <name evidence="11" type="ORF">EYF80_003815</name>
</gene>
<keyword evidence="5" id="KW-0963">Cytoplasm</keyword>
<dbReference type="PANTHER" id="PTHR15135:SF5">
    <property type="entry name" value="SH3 AND CYSTEINE-RICH DOMAIN-CONTAINING PROTEIN 2"/>
    <property type="match status" value="1"/>
</dbReference>
<evidence type="ECO:0000256" key="1">
    <source>
        <dbReference type="ARBA" id="ARBA00004236"/>
    </source>
</evidence>
<dbReference type="Pfam" id="PF16664">
    <property type="entry name" value="STAC2_u1"/>
    <property type="match status" value="1"/>
</dbReference>
<dbReference type="GO" id="GO:0005886">
    <property type="term" value="C:plasma membrane"/>
    <property type="evidence" value="ECO:0007669"/>
    <property type="project" value="UniProtKB-SubCell"/>
</dbReference>
<evidence type="ECO:0000313" key="12">
    <source>
        <dbReference type="Proteomes" id="UP000314294"/>
    </source>
</evidence>
<accession>A0A4Z2J7P2</accession>
<dbReference type="OrthoDB" id="6250593at2759"/>
<evidence type="ECO:0000256" key="2">
    <source>
        <dbReference type="ARBA" id="ARBA00004496"/>
    </source>
</evidence>
<dbReference type="AlphaFoldDB" id="A0A4Z2J7P2"/>
<keyword evidence="6" id="KW-0677">Repeat</keyword>
<keyword evidence="7" id="KW-0862">Zinc</keyword>
<protein>
    <submittedName>
        <fullName evidence="11">SH3 and cysteine-rich domain-containing protein 2</fullName>
    </submittedName>
</protein>
<dbReference type="EMBL" id="SRLO01000018">
    <property type="protein sequence ID" value="TNN85971.1"/>
    <property type="molecule type" value="Genomic_DNA"/>
</dbReference>
<evidence type="ECO:0000259" key="10">
    <source>
        <dbReference type="PROSITE" id="PS50002"/>
    </source>
</evidence>
<dbReference type="GO" id="GO:0005737">
    <property type="term" value="C:cytoplasm"/>
    <property type="evidence" value="ECO:0007669"/>
    <property type="project" value="UniProtKB-SubCell"/>
</dbReference>
<dbReference type="GO" id="GO:0003009">
    <property type="term" value="P:skeletal muscle contraction"/>
    <property type="evidence" value="ECO:0007669"/>
    <property type="project" value="TreeGrafter"/>
</dbReference>
<evidence type="ECO:0000256" key="7">
    <source>
        <dbReference type="ARBA" id="ARBA00022771"/>
    </source>
</evidence>
<evidence type="ECO:0000256" key="3">
    <source>
        <dbReference type="ARBA" id="ARBA00022443"/>
    </source>
</evidence>
<name>A0A4Z2J7P2_9TELE</name>
<dbReference type="PROSITE" id="PS50002">
    <property type="entry name" value="SH3"/>
    <property type="match status" value="1"/>
</dbReference>